<dbReference type="InterPro" id="IPR027304">
    <property type="entry name" value="Trigger_fact/SurA_dom_sf"/>
</dbReference>
<gene>
    <name evidence="1" type="ORF">METZ01_LOCUS507851</name>
</gene>
<evidence type="ECO:0000313" key="1">
    <source>
        <dbReference type="EMBL" id="SVE54997.1"/>
    </source>
</evidence>
<dbReference type="SUPFAM" id="SSF109998">
    <property type="entry name" value="Triger factor/SurA peptide-binding domain-like"/>
    <property type="match status" value="1"/>
</dbReference>
<dbReference type="EMBL" id="UINC01225090">
    <property type="protein sequence ID" value="SVE54997.1"/>
    <property type="molecule type" value="Genomic_DNA"/>
</dbReference>
<accession>A0A383EDT5</accession>
<proteinExistence type="predicted"/>
<reference evidence="1" key="1">
    <citation type="submission" date="2018-05" db="EMBL/GenBank/DDBJ databases">
        <authorList>
            <person name="Lanie J.A."/>
            <person name="Ng W.-L."/>
            <person name="Kazmierczak K.M."/>
            <person name="Andrzejewski T.M."/>
            <person name="Davidsen T.M."/>
            <person name="Wayne K.J."/>
            <person name="Tettelin H."/>
            <person name="Glass J.I."/>
            <person name="Rusch D."/>
            <person name="Podicherti R."/>
            <person name="Tsui H.-C.T."/>
            <person name="Winkler M.E."/>
        </authorList>
    </citation>
    <scope>NUCLEOTIDE SEQUENCE</scope>
</reference>
<sequence>MQIIRISLLIAVGLWLGCSEPTEETATLAKVGTEKITADDFSAFAASIPDGMKVGATPLEAAKSLLGSLIDKTLLLTEATTIDLENDPEFLAAIAKEAKSRILALYQKQEISDKIAISDEELEEHQRATYRHRALRFSGIMLKTKAEAEKTIVELEGGADFHK</sequence>
<protein>
    <recommendedName>
        <fullName evidence="2">PpiC domain-containing protein</fullName>
    </recommendedName>
</protein>
<name>A0A383EDT5_9ZZZZ</name>
<organism evidence="1">
    <name type="scientific">marine metagenome</name>
    <dbReference type="NCBI Taxonomy" id="408172"/>
    <lineage>
        <taxon>unclassified sequences</taxon>
        <taxon>metagenomes</taxon>
        <taxon>ecological metagenomes</taxon>
    </lineage>
</organism>
<dbReference type="Gene3D" id="1.10.8.1040">
    <property type="match status" value="1"/>
</dbReference>
<dbReference type="AlphaFoldDB" id="A0A383EDT5"/>
<evidence type="ECO:0008006" key="2">
    <source>
        <dbReference type="Google" id="ProtNLM"/>
    </source>
</evidence>
<dbReference type="PROSITE" id="PS51257">
    <property type="entry name" value="PROKAR_LIPOPROTEIN"/>
    <property type="match status" value="1"/>
</dbReference>
<feature type="non-terminal residue" evidence="1">
    <location>
        <position position="163"/>
    </location>
</feature>